<feature type="domain" description="Zn(2)-C6 fungal-type" evidence="6">
    <location>
        <begin position="17"/>
        <end position="47"/>
    </location>
</feature>
<evidence type="ECO:0000256" key="1">
    <source>
        <dbReference type="ARBA" id="ARBA00004123"/>
    </source>
</evidence>
<reference evidence="7" key="1">
    <citation type="submission" date="2022-07" db="EMBL/GenBank/DDBJ databases">
        <title>Genome Sequence of Xylaria arbuscula.</title>
        <authorList>
            <person name="Buettner E."/>
        </authorList>
    </citation>
    <scope>NUCLEOTIDE SEQUENCE</scope>
    <source>
        <strain evidence="7">VT107</strain>
    </source>
</reference>
<sequence length="326" mass="35685">MLAAQANQQPPSKTFIACSRCKIRKKKCDGASPKCSNCATHNAECNYAAVRKTRGPGKKFRGENIDLSTENVAESAGHSKCEEQGQLVIPQPLAAPTSNMDTSSFCFPPALPAVPSQVPMVPEIVPEFLLPDNFNRNLAAFITRLNDAAAAHEFYPLMPINICRHLINNSFDEIMEGHQFMSEESFSQLLEAQYTASTTCPAGDASRWALVNIVVALALRFKNASGPESTIGAVMQSFHVNATMVTQQVIFQDPSIISVQALLAMAVYSRSIPDVQDFSMLATNASYQLEILSRKRYGGLLVCDENEFWSAYHVATKLSEEVSPIL</sequence>
<dbReference type="PROSITE" id="PS00463">
    <property type="entry name" value="ZN2_CY6_FUNGAL_1"/>
    <property type="match status" value="1"/>
</dbReference>
<dbReference type="SMART" id="SM00066">
    <property type="entry name" value="GAL4"/>
    <property type="match status" value="1"/>
</dbReference>
<dbReference type="Pfam" id="PF00172">
    <property type="entry name" value="Zn_clus"/>
    <property type="match status" value="1"/>
</dbReference>
<dbReference type="PANTHER" id="PTHR46910:SF37">
    <property type="entry name" value="ZN(II)2CYS6 TRANSCRIPTION FACTOR (EUROFUNG)"/>
    <property type="match status" value="1"/>
</dbReference>
<evidence type="ECO:0000313" key="8">
    <source>
        <dbReference type="Proteomes" id="UP001148614"/>
    </source>
</evidence>
<dbReference type="InterPro" id="IPR050987">
    <property type="entry name" value="AtrR-like"/>
</dbReference>
<comment type="caution">
    <text evidence="7">The sequence shown here is derived from an EMBL/GenBank/DDBJ whole genome shotgun (WGS) entry which is preliminary data.</text>
</comment>
<dbReference type="InterPro" id="IPR001138">
    <property type="entry name" value="Zn2Cys6_DnaBD"/>
</dbReference>
<keyword evidence="2" id="KW-0805">Transcription regulation</keyword>
<keyword evidence="3" id="KW-0238">DNA-binding</keyword>
<dbReference type="GO" id="GO:0005634">
    <property type="term" value="C:nucleus"/>
    <property type="evidence" value="ECO:0007669"/>
    <property type="project" value="UniProtKB-SubCell"/>
</dbReference>
<dbReference type="AlphaFoldDB" id="A0A9W8NGI1"/>
<dbReference type="VEuPathDB" id="FungiDB:F4678DRAFT_415583"/>
<organism evidence="7 8">
    <name type="scientific">Xylaria arbuscula</name>
    <dbReference type="NCBI Taxonomy" id="114810"/>
    <lineage>
        <taxon>Eukaryota</taxon>
        <taxon>Fungi</taxon>
        <taxon>Dikarya</taxon>
        <taxon>Ascomycota</taxon>
        <taxon>Pezizomycotina</taxon>
        <taxon>Sordariomycetes</taxon>
        <taxon>Xylariomycetidae</taxon>
        <taxon>Xylariales</taxon>
        <taxon>Xylariaceae</taxon>
        <taxon>Xylaria</taxon>
    </lineage>
</organism>
<keyword evidence="8" id="KW-1185">Reference proteome</keyword>
<dbReference type="PROSITE" id="PS50048">
    <property type="entry name" value="ZN2_CY6_FUNGAL_2"/>
    <property type="match status" value="1"/>
</dbReference>
<protein>
    <recommendedName>
        <fullName evidence="6">Zn(2)-C6 fungal-type domain-containing protein</fullName>
    </recommendedName>
</protein>
<dbReference type="Gene3D" id="4.10.240.10">
    <property type="entry name" value="Zn(2)-C6 fungal-type DNA-binding domain"/>
    <property type="match status" value="1"/>
</dbReference>
<evidence type="ECO:0000256" key="2">
    <source>
        <dbReference type="ARBA" id="ARBA00023015"/>
    </source>
</evidence>
<dbReference type="EMBL" id="JANPWZ010000659">
    <property type="protein sequence ID" value="KAJ3573765.1"/>
    <property type="molecule type" value="Genomic_DNA"/>
</dbReference>
<dbReference type="GO" id="GO:0008270">
    <property type="term" value="F:zinc ion binding"/>
    <property type="evidence" value="ECO:0007669"/>
    <property type="project" value="InterPro"/>
</dbReference>
<evidence type="ECO:0000259" key="6">
    <source>
        <dbReference type="PROSITE" id="PS50048"/>
    </source>
</evidence>
<evidence type="ECO:0000256" key="4">
    <source>
        <dbReference type="ARBA" id="ARBA00023163"/>
    </source>
</evidence>
<dbReference type="InterPro" id="IPR036864">
    <property type="entry name" value="Zn2-C6_fun-type_DNA-bd_sf"/>
</dbReference>
<dbReference type="GO" id="GO:0003677">
    <property type="term" value="F:DNA binding"/>
    <property type="evidence" value="ECO:0007669"/>
    <property type="project" value="UniProtKB-KW"/>
</dbReference>
<dbReference type="Proteomes" id="UP001148614">
    <property type="component" value="Unassembled WGS sequence"/>
</dbReference>
<accession>A0A9W8NGI1</accession>
<evidence type="ECO:0000256" key="3">
    <source>
        <dbReference type="ARBA" id="ARBA00023125"/>
    </source>
</evidence>
<proteinExistence type="predicted"/>
<evidence type="ECO:0000256" key="5">
    <source>
        <dbReference type="ARBA" id="ARBA00023242"/>
    </source>
</evidence>
<name>A0A9W8NGI1_9PEZI</name>
<gene>
    <name evidence="7" type="ORF">NPX13_g4585</name>
</gene>
<comment type="subcellular location">
    <subcellularLocation>
        <location evidence="1">Nucleus</location>
    </subcellularLocation>
</comment>
<keyword evidence="4" id="KW-0804">Transcription</keyword>
<dbReference type="CDD" id="cd12148">
    <property type="entry name" value="fungal_TF_MHR"/>
    <property type="match status" value="1"/>
</dbReference>
<evidence type="ECO:0000313" key="7">
    <source>
        <dbReference type="EMBL" id="KAJ3573765.1"/>
    </source>
</evidence>
<keyword evidence="5" id="KW-0539">Nucleus</keyword>
<dbReference type="GO" id="GO:0000981">
    <property type="term" value="F:DNA-binding transcription factor activity, RNA polymerase II-specific"/>
    <property type="evidence" value="ECO:0007669"/>
    <property type="project" value="InterPro"/>
</dbReference>
<dbReference type="SUPFAM" id="SSF57701">
    <property type="entry name" value="Zn2/Cys6 DNA-binding domain"/>
    <property type="match status" value="1"/>
</dbReference>
<dbReference type="PANTHER" id="PTHR46910">
    <property type="entry name" value="TRANSCRIPTION FACTOR PDR1"/>
    <property type="match status" value="1"/>
</dbReference>
<dbReference type="CDD" id="cd00067">
    <property type="entry name" value="GAL4"/>
    <property type="match status" value="1"/>
</dbReference>